<dbReference type="InterPro" id="IPR010035">
    <property type="entry name" value="Thi_S"/>
</dbReference>
<dbReference type="NCBIfam" id="TIGR01683">
    <property type="entry name" value="thiS"/>
    <property type="match status" value="1"/>
</dbReference>
<name>A0A3R5V0L5_9STRA</name>
<geneLocation type="plastid" evidence="1"/>
<dbReference type="RefSeq" id="YP_009550382.1">
    <property type="nucleotide sequence ID" value="NC_040294.1"/>
</dbReference>
<dbReference type="SUPFAM" id="SSF54285">
    <property type="entry name" value="MoaD/ThiS"/>
    <property type="match status" value="1"/>
</dbReference>
<dbReference type="InterPro" id="IPR003749">
    <property type="entry name" value="ThiS/MoaD-like"/>
</dbReference>
<dbReference type="Gene3D" id="3.10.20.30">
    <property type="match status" value="1"/>
</dbReference>
<dbReference type="InterPro" id="IPR016155">
    <property type="entry name" value="Mopterin_synth/thiamin_S_b"/>
</dbReference>
<dbReference type="PANTHER" id="PTHR34472">
    <property type="entry name" value="SULFUR CARRIER PROTEIN THIS"/>
    <property type="match status" value="1"/>
</dbReference>
<gene>
    <name evidence="1" type="primary">thiS</name>
</gene>
<dbReference type="GeneID" id="38947345"/>
<sequence>MNNPNNDQNGNWILINGEVYITNYKVTLLDLFQFLQKTKPGLITEHNQKIVSKEASKKTIVNHLDRIEFVTIVGGG</sequence>
<protein>
    <submittedName>
        <fullName evidence="1">Thiamine biosynthesis protein</fullName>
    </submittedName>
</protein>
<dbReference type="AlphaFoldDB" id="A0A3R5V0L5"/>
<reference evidence="1" key="1">
    <citation type="journal article" date="2019" name="Genome Biol. Evol.">
        <title>Plastid Genomes and Proteins Illuminate the Evolution of Eustigmatophyte Algae and Their Bacterial Endosymbionts.</title>
        <authorList>
            <person name="Sevcikova T."/>
            <person name="Yurchenko T."/>
            <person name="Fawley K.P."/>
            <person name="Amaral R."/>
            <person name="Strnad H."/>
            <person name="Santos L.M."/>
            <person name="Fawley M.W."/>
            <person name="Elias M."/>
        </authorList>
    </citation>
    <scope>NUCLEOTIDE SEQUENCE</scope>
    <source>
        <strain evidence="1">ACOI 456</strain>
    </source>
</reference>
<keyword evidence="1" id="KW-0934">Plastid</keyword>
<accession>A0A3R5V0L5</accession>
<dbReference type="PANTHER" id="PTHR34472:SF1">
    <property type="entry name" value="SULFUR CARRIER PROTEIN THIS"/>
    <property type="match status" value="1"/>
</dbReference>
<organism evidence="1">
    <name type="scientific">Characiopsis acuta</name>
    <dbReference type="NCBI Taxonomy" id="2040456"/>
    <lineage>
        <taxon>Eukaryota</taxon>
        <taxon>Sar</taxon>
        <taxon>Stramenopiles</taxon>
        <taxon>Ochrophyta</taxon>
        <taxon>Eustigmatophyceae</taxon>
        <taxon>Eustigmatales</taxon>
        <taxon>Chlorobotryaceae</taxon>
        <taxon>Characiopsis</taxon>
    </lineage>
</organism>
<dbReference type="InterPro" id="IPR012675">
    <property type="entry name" value="Beta-grasp_dom_sf"/>
</dbReference>
<proteinExistence type="predicted"/>
<dbReference type="Pfam" id="PF02597">
    <property type="entry name" value="ThiS"/>
    <property type="match status" value="1"/>
</dbReference>
<evidence type="ECO:0000313" key="1">
    <source>
        <dbReference type="EMBL" id="QAA11312.1"/>
    </source>
</evidence>
<dbReference type="CDD" id="cd00565">
    <property type="entry name" value="Ubl_ThiS"/>
    <property type="match status" value="1"/>
</dbReference>
<dbReference type="EMBL" id="MK281452">
    <property type="protein sequence ID" value="QAA11312.1"/>
    <property type="molecule type" value="Genomic_DNA"/>
</dbReference>